<reference evidence="9" key="2">
    <citation type="submission" date="2023-05" db="EMBL/GenBank/DDBJ databases">
        <authorList>
            <consortium name="Lawrence Berkeley National Laboratory"/>
            <person name="Steindorff A."/>
            <person name="Hensen N."/>
            <person name="Bonometti L."/>
            <person name="Westerberg I."/>
            <person name="Brannstrom I.O."/>
            <person name="Guillou S."/>
            <person name="Cros-Aarteil S."/>
            <person name="Calhoun S."/>
            <person name="Haridas S."/>
            <person name="Kuo A."/>
            <person name="Mondo S."/>
            <person name="Pangilinan J."/>
            <person name="Riley R."/>
            <person name="Labutti K."/>
            <person name="Andreopoulos B."/>
            <person name="Lipzen A."/>
            <person name="Chen C."/>
            <person name="Yanf M."/>
            <person name="Daum C."/>
            <person name="Ng V."/>
            <person name="Clum A."/>
            <person name="Ohm R."/>
            <person name="Martin F."/>
            <person name="Silar P."/>
            <person name="Natvig D."/>
            <person name="Lalanne C."/>
            <person name="Gautier V."/>
            <person name="Ament-Velasquez S.L."/>
            <person name="Kruys A."/>
            <person name="Hutchinson M.I."/>
            <person name="Powell A.J."/>
            <person name="Barry K."/>
            <person name="Miller A.N."/>
            <person name="Grigoriev I.V."/>
            <person name="Debuchy R."/>
            <person name="Gladieux P."/>
            <person name="Thoren M.H."/>
            <person name="Johannesson H."/>
        </authorList>
    </citation>
    <scope>NUCLEOTIDE SEQUENCE</scope>
    <source>
        <strain evidence="9">CBS 731.68</strain>
    </source>
</reference>
<dbReference type="EMBL" id="MU853225">
    <property type="protein sequence ID" value="KAK4125485.1"/>
    <property type="molecule type" value="Genomic_DNA"/>
</dbReference>
<evidence type="ECO:0008006" key="11">
    <source>
        <dbReference type="Google" id="ProtNLM"/>
    </source>
</evidence>
<keyword evidence="7 8" id="KW-0472">Membrane</keyword>
<keyword evidence="2" id="KW-0813">Transport</keyword>
<keyword evidence="3" id="KW-1003">Cell membrane</keyword>
<organism evidence="9 10">
    <name type="scientific">Parathielavia appendiculata</name>
    <dbReference type="NCBI Taxonomy" id="2587402"/>
    <lineage>
        <taxon>Eukaryota</taxon>
        <taxon>Fungi</taxon>
        <taxon>Dikarya</taxon>
        <taxon>Ascomycota</taxon>
        <taxon>Pezizomycotina</taxon>
        <taxon>Sordariomycetes</taxon>
        <taxon>Sordariomycetidae</taxon>
        <taxon>Sordariales</taxon>
        <taxon>Chaetomiaceae</taxon>
        <taxon>Parathielavia</taxon>
    </lineage>
</organism>
<evidence type="ECO:0000256" key="4">
    <source>
        <dbReference type="ARBA" id="ARBA00022519"/>
    </source>
</evidence>
<evidence type="ECO:0000256" key="8">
    <source>
        <dbReference type="SAM" id="Phobius"/>
    </source>
</evidence>
<dbReference type="RefSeq" id="XP_062649256.1">
    <property type="nucleotide sequence ID" value="XM_062794479.1"/>
</dbReference>
<evidence type="ECO:0000256" key="2">
    <source>
        <dbReference type="ARBA" id="ARBA00022448"/>
    </source>
</evidence>
<feature type="transmembrane region" description="Helical" evidence="8">
    <location>
        <begin position="194"/>
        <end position="215"/>
    </location>
</feature>
<evidence type="ECO:0000256" key="3">
    <source>
        <dbReference type="ARBA" id="ARBA00022475"/>
    </source>
</evidence>
<dbReference type="GO" id="GO:0005886">
    <property type="term" value="C:plasma membrane"/>
    <property type="evidence" value="ECO:0007669"/>
    <property type="project" value="UniProtKB-SubCell"/>
</dbReference>
<evidence type="ECO:0000313" key="9">
    <source>
        <dbReference type="EMBL" id="KAK4125485.1"/>
    </source>
</evidence>
<comment type="subcellular location">
    <subcellularLocation>
        <location evidence="1">Cell inner membrane</location>
        <topology evidence="1">Multi-pass membrane protein</topology>
    </subcellularLocation>
</comment>
<keyword evidence="4" id="KW-0997">Cell inner membrane</keyword>
<keyword evidence="6 8" id="KW-1133">Transmembrane helix</keyword>
<keyword evidence="5 8" id="KW-0812">Transmembrane</keyword>
<evidence type="ECO:0000256" key="6">
    <source>
        <dbReference type="ARBA" id="ARBA00022989"/>
    </source>
</evidence>
<evidence type="ECO:0000256" key="7">
    <source>
        <dbReference type="ARBA" id="ARBA00023136"/>
    </source>
</evidence>
<accession>A0AAN6U3V9</accession>
<feature type="transmembrane region" description="Helical" evidence="8">
    <location>
        <begin position="270"/>
        <end position="290"/>
    </location>
</feature>
<feature type="transmembrane region" description="Helical" evidence="8">
    <location>
        <begin position="329"/>
        <end position="354"/>
    </location>
</feature>
<dbReference type="PANTHER" id="PTHR30574:SF1">
    <property type="entry name" value="SULPHUR TRANSPORT DOMAIN-CONTAINING PROTEIN"/>
    <property type="match status" value="1"/>
</dbReference>
<dbReference type="Proteomes" id="UP001302602">
    <property type="component" value="Unassembled WGS sequence"/>
</dbReference>
<feature type="transmembrane region" description="Helical" evidence="8">
    <location>
        <begin position="94"/>
        <end position="118"/>
    </location>
</feature>
<gene>
    <name evidence="9" type="ORF">N657DRAFT_654149</name>
</gene>
<evidence type="ECO:0000313" key="10">
    <source>
        <dbReference type="Proteomes" id="UP001302602"/>
    </source>
</evidence>
<dbReference type="Pfam" id="PF04143">
    <property type="entry name" value="Sulf_transp"/>
    <property type="match status" value="1"/>
</dbReference>
<feature type="transmembrane region" description="Helical" evidence="8">
    <location>
        <begin position="124"/>
        <end position="142"/>
    </location>
</feature>
<feature type="transmembrane region" description="Helical" evidence="8">
    <location>
        <begin position="227"/>
        <end position="249"/>
    </location>
</feature>
<dbReference type="GeneID" id="87831248"/>
<evidence type="ECO:0000256" key="1">
    <source>
        <dbReference type="ARBA" id="ARBA00004429"/>
    </source>
</evidence>
<dbReference type="InterPro" id="IPR007272">
    <property type="entry name" value="Sulf_transp_TsuA/YedE"/>
</dbReference>
<keyword evidence="10" id="KW-1185">Reference proteome</keyword>
<dbReference type="PANTHER" id="PTHR30574">
    <property type="entry name" value="INNER MEMBRANE PROTEIN YEDE"/>
    <property type="match status" value="1"/>
</dbReference>
<name>A0AAN6U3V9_9PEZI</name>
<sequence length="355" mass="36543">MNNILTGAAMGAALTAAGVYAPDIILSQFTFTDYTMFQTFLTAAAGSTVLVTASQTLNLTNLPPRGPSTLGLGLSLSSSSSSLPSWWTRHEGNILGGALVGAGMALSGACPGTLLAQLGVGVKSGWHTMAGAVLAGVVWSWIGRRRRRRVRSQSVVVVKEGMRDKSKAGERKEENKESGEALTVYEALGFSRGVFVVLFEAVLVLALIAATQYTNASAARARGIPPYLAGLAIAAAQLVSIVLRGSLLGASTAFEELGGWVWGVREYSNVLFSVGLVGGAWLLSLTVPALRPVTDVAVSPLRSVLGGFMIVFGSRMAGGCTSGHGISGLSLMSISSFLTAAATFGMGGLTGLLIG</sequence>
<comment type="caution">
    <text evidence="9">The sequence shown here is derived from an EMBL/GenBank/DDBJ whole genome shotgun (WGS) entry which is preliminary data.</text>
</comment>
<proteinExistence type="predicted"/>
<reference evidence="9" key="1">
    <citation type="journal article" date="2023" name="Mol. Phylogenet. Evol.">
        <title>Genome-scale phylogeny and comparative genomics of the fungal order Sordariales.</title>
        <authorList>
            <person name="Hensen N."/>
            <person name="Bonometti L."/>
            <person name="Westerberg I."/>
            <person name="Brannstrom I.O."/>
            <person name="Guillou S."/>
            <person name="Cros-Aarteil S."/>
            <person name="Calhoun S."/>
            <person name="Haridas S."/>
            <person name="Kuo A."/>
            <person name="Mondo S."/>
            <person name="Pangilinan J."/>
            <person name="Riley R."/>
            <person name="LaButti K."/>
            <person name="Andreopoulos B."/>
            <person name="Lipzen A."/>
            <person name="Chen C."/>
            <person name="Yan M."/>
            <person name="Daum C."/>
            <person name="Ng V."/>
            <person name="Clum A."/>
            <person name="Steindorff A."/>
            <person name="Ohm R.A."/>
            <person name="Martin F."/>
            <person name="Silar P."/>
            <person name="Natvig D.O."/>
            <person name="Lalanne C."/>
            <person name="Gautier V."/>
            <person name="Ament-Velasquez S.L."/>
            <person name="Kruys A."/>
            <person name="Hutchinson M.I."/>
            <person name="Powell A.J."/>
            <person name="Barry K."/>
            <person name="Miller A.N."/>
            <person name="Grigoriev I.V."/>
            <person name="Debuchy R."/>
            <person name="Gladieux P."/>
            <person name="Hiltunen Thoren M."/>
            <person name="Johannesson H."/>
        </authorList>
    </citation>
    <scope>NUCLEOTIDE SEQUENCE</scope>
    <source>
        <strain evidence="9">CBS 731.68</strain>
    </source>
</reference>
<evidence type="ECO:0000256" key="5">
    <source>
        <dbReference type="ARBA" id="ARBA00022692"/>
    </source>
</evidence>
<protein>
    <recommendedName>
        <fullName evidence="11">Sulphur transport domain-containing protein</fullName>
    </recommendedName>
</protein>
<dbReference type="AlphaFoldDB" id="A0AAN6U3V9"/>